<dbReference type="PANTHER" id="PTHR30250">
    <property type="entry name" value="PST FAMILY PREDICTED COLANIC ACID TRANSPORTER"/>
    <property type="match status" value="1"/>
</dbReference>
<reference evidence="7 8" key="1">
    <citation type="submission" date="2019-02" db="EMBL/GenBank/DDBJ databases">
        <title>Draft Genome Sequence of the Prevotella sp. BCRC 81118, Isolated from Human Feces.</title>
        <authorList>
            <person name="Huang C.-H."/>
        </authorList>
    </citation>
    <scope>NUCLEOTIDE SEQUENCE [LARGE SCALE GENOMIC DNA]</scope>
    <source>
        <strain evidence="7 8">BCRC 81118</strain>
    </source>
</reference>
<keyword evidence="5 6" id="KW-0472">Membrane</keyword>
<dbReference type="GeneID" id="302996708"/>
<dbReference type="AlphaFoldDB" id="A0A4Y8UUS0"/>
<evidence type="ECO:0000256" key="5">
    <source>
        <dbReference type="ARBA" id="ARBA00023136"/>
    </source>
</evidence>
<name>A0A4Y8UUS0_9BACT</name>
<evidence type="ECO:0000313" key="7">
    <source>
        <dbReference type="EMBL" id="TFH71434.1"/>
    </source>
</evidence>
<evidence type="ECO:0000256" key="3">
    <source>
        <dbReference type="ARBA" id="ARBA00022692"/>
    </source>
</evidence>
<keyword evidence="4 6" id="KW-1133">Transmembrane helix</keyword>
<feature type="transmembrane region" description="Helical" evidence="6">
    <location>
        <begin position="46"/>
        <end position="65"/>
    </location>
</feature>
<evidence type="ECO:0000313" key="8">
    <source>
        <dbReference type="Proteomes" id="UP000297872"/>
    </source>
</evidence>
<dbReference type="InterPro" id="IPR050833">
    <property type="entry name" value="Poly_Biosynth_Transport"/>
</dbReference>
<feature type="transmembrane region" description="Helical" evidence="6">
    <location>
        <begin position="125"/>
        <end position="146"/>
    </location>
</feature>
<proteinExistence type="predicted"/>
<accession>A0A4Y8UUS0</accession>
<feature type="transmembrane region" description="Helical" evidence="6">
    <location>
        <begin position="467"/>
        <end position="486"/>
    </location>
</feature>
<evidence type="ECO:0000256" key="1">
    <source>
        <dbReference type="ARBA" id="ARBA00004651"/>
    </source>
</evidence>
<dbReference type="GO" id="GO:0005886">
    <property type="term" value="C:plasma membrane"/>
    <property type="evidence" value="ECO:0007669"/>
    <property type="project" value="UniProtKB-SubCell"/>
</dbReference>
<keyword evidence="8" id="KW-1185">Reference proteome</keyword>
<comment type="subcellular location">
    <subcellularLocation>
        <location evidence="1">Cell membrane</location>
        <topology evidence="1">Multi-pass membrane protein</topology>
    </subcellularLocation>
</comment>
<evidence type="ECO:0000256" key="4">
    <source>
        <dbReference type="ARBA" id="ARBA00022989"/>
    </source>
</evidence>
<dbReference type="Proteomes" id="UP000297872">
    <property type="component" value="Unassembled WGS sequence"/>
</dbReference>
<feature type="transmembrane region" description="Helical" evidence="6">
    <location>
        <begin position="434"/>
        <end position="455"/>
    </location>
</feature>
<feature type="transmembrane region" description="Helical" evidence="6">
    <location>
        <begin position="186"/>
        <end position="206"/>
    </location>
</feature>
<feature type="transmembrane region" description="Helical" evidence="6">
    <location>
        <begin position="346"/>
        <end position="363"/>
    </location>
</feature>
<dbReference type="RefSeq" id="WP_134844535.1">
    <property type="nucleotide sequence ID" value="NZ_SGVY01000068.1"/>
</dbReference>
<organism evidence="7 8">
    <name type="scientific">Segatella hominis</name>
    <dbReference type="NCBI Taxonomy" id="2518605"/>
    <lineage>
        <taxon>Bacteria</taxon>
        <taxon>Pseudomonadati</taxon>
        <taxon>Bacteroidota</taxon>
        <taxon>Bacteroidia</taxon>
        <taxon>Bacteroidales</taxon>
        <taxon>Prevotellaceae</taxon>
        <taxon>Segatella</taxon>
    </lineage>
</organism>
<feature type="transmembrane region" description="Helical" evidence="6">
    <location>
        <begin position="86"/>
        <end position="113"/>
    </location>
</feature>
<dbReference type="OrthoDB" id="5365632at2"/>
<dbReference type="PANTHER" id="PTHR30250:SF26">
    <property type="entry name" value="PSMA PROTEIN"/>
    <property type="match status" value="1"/>
</dbReference>
<evidence type="ECO:0000256" key="6">
    <source>
        <dbReference type="SAM" id="Phobius"/>
    </source>
</evidence>
<gene>
    <name evidence="7" type="ORF">EXN75_15710</name>
</gene>
<dbReference type="EMBL" id="SGVY01000068">
    <property type="protein sequence ID" value="TFH71434.1"/>
    <property type="molecule type" value="Genomic_DNA"/>
</dbReference>
<feature type="transmembrane region" description="Helical" evidence="6">
    <location>
        <begin position="375"/>
        <end position="395"/>
    </location>
</feature>
<feature type="transmembrane region" description="Helical" evidence="6">
    <location>
        <begin position="305"/>
        <end position="326"/>
    </location>
</feature>
<feature type="transmembrane region" description="Helical" evidence="6">
    <location>
        <begin position="158"/>
        <end position="180"/>
    </location>
</feature>
<keyword evidence="3 6" id="KW-0812">Transmembrane</keyword>
<feature type="transmembrane region" description="Helical" evidence="6">
    <location>
        <begin position="401"/>
        <end position="422"/>
    </location>
</feature>
<protein>
    <recommendedName>
        <fullName evidence="9">Lipopolysaccharide biosynthesis protein</fullName>
    </recommendedName>
</protein>
<feature type="transmembrane region" description="Helical" evidence="6">
    <location>
        <begin position="12"/>
        <end position="34"/>
    </location>
</feature>
<evidence type="ECO:0000256" key="2">
    <source>
        <dbReference type="ARBA" id="ARBA00022475"/>
    </source>
</evidence>
<comment type="caution">
    <text evidence="7">The sequence shown here is derived from an EMBL/GenBank/DDBJ whole genome shotgun (WGS) entry which is preliminary data.</text>
</comment>
<sequence length="508" mass="57409">MEDNNKRILKNTVYLYLRQFAIMALSFFTTRIVLEKLGASDYGVNNVVGGFVAMFTVLNSILQTGTRRFLSLNLGKGDALILKDTFSTAFVIHLIVGVVVVVLLETFGIWFLNSQLNIAPDRMGAANWVFQFSVLTVFLSITQTPYAAAVTSHENFSIYAFMSIFETVAKVAVLFLLIFIPGDKLIIYSALLLGVCVINISVYRIYCIRNFTECQFSLRVNRKLLKEMVNFSGWSVVANVFQVGNTQGVSILLNIFFSTLVNAARGLANTVTFTISQFVNGFIIAAEPQLVKYYGANDKEHFEKLIFNITQYTLFLLAIFAVPVFMEIDYVLKIWLTEVPQYTSEFIKITIISSLIVNSYIMIDKAIIASGHIKQMALIGNTIPVIQLPLVYLFLKLGYSPVVTYLITLVPQILGMFANLWISKRYINFPSGRFFIQIMTKNYLLIAIACIIPYIVREMMTEGLLRFLVVCSLSVICTIGVMYSFAMNAETKQMVRQKFVGKVLKRFR</sequence>
<keyword evidence="2" id="KW-1003">Cell membrane</keyword>
<evidence type="ECO:0008006" key="9">
    <source>
        <dbReference type="Google" id="ProtNLM"/>
    </source>
</evidence>